<keyword evidence="1" id="KW-0812">Transmembrane</keyword>
<evidence type="ECO:0000313" key="3">
    <source>
        <dbReference type="Proteomes" id="UP000029084"/>
    </source>
</evidence>
<dbReference type="AlphaFoldDB" id="A0A088E5N4"/>
<gene>
    <name evidence="2" type="ORF">HA72_0476</name>
</gene>
<dbReference type="RefSeq" id="WP_012020441.1">
    <property type="nucleotide sequence ID" value="NZ_CP012175.1"/>
</dbReference>
<name>A0A088E5N4_9CREN</name>
<dbReference type="EMBL" id="CP008822">
    <property type="protein sequence ID" value="AIM26640.1"/>
    <property type="molecule type" value="Genomic_DNA"/>
</dbReference>
<evidence type="ECO:0000256" key="1">
    <source>
        <dbReference type="SAM" id="Phobius"/>
    </source>
</evidence>
<dbReference type="OMA" id="QYANDAF"/>
<feature type="transmembrane region" description="Helical" evidence="1">
    <location>
        <begin position="12"/>
        <end position="33"/>
    </location>
</feature>
<evidence type="ECO:0000313" key="2">
    <source>
        <dbReference type="EMBL" id="AIM26640.1"/>
    </source>
</evidence>
<sequence>MISMAGVKFARRVLGSVIAAIGVAAWISDLFLVQTLPYSQYANDAFVAIVPLSGAVLVAGGVILGLWN</sequence>
<feature type="transmembrane region" description="Helical" evidence="1">
    <location>
        <begin position="45"/>
        <end position="67"/>
    </location>
</feature>
<dbReference type="GeneID" id="91754926"/>
<organism evidence="2 3">
    <name type="scientific">Metallosphaera sedula</name>
    <dbReference type="NCBI Taxonomy" id="43687"/>
    <lineage>
        <taxon>Archaea</taxon>
        <taxon>Thermoproteota</taxon>
        <taxon>Thermoprotei</taxon>
        <taxon>Sulfolobales</taxon>
        <taxon>Sulfolobaceae</taxon>
        <taxon>Metallosphaera</taxon>
    </lineage>
</organism>
<reference evidence="2 3" key="1">
    <citation type="journal article" date="2014" name="J. Bacteriol.">
        <title>Role of an Archaeal PitA Transporter in the Copper and Arsenic Resistance of Metallosphaera sedula, an Extreme Thermoacidophile.</title>
        <authorList>
            <person name="McCarthy S."/>
            <person name="Ai C."/>
            <person name="Wheaton G."/>
            <person name="Tevatia R."/>
            <person name="Eckrich V."/>
            <person name="Kelly R."/>
            <person name="Blum P."/>
        </authorList>
    </citation>
    <scope>NUCLEOTIDE SEQUENCE [LARGE SCALE GENOMIC DNA]</scope>
    <source>
        <strain evidence="2 3">CuR1</strain>
    </source>
</reference>
<protein>
    <recommendedName>
        <fullName evidence="4">SepZ protein</fullName>
    </recommendedName>
</protein>
<evidence type="ECO:0008006" key="4">
    <source>
        <dbReference type="Google" id="ProtNLM"/>
    </source>
</evidence>
<keyword evidence="1" id="KW-0472">Membrane</keyword>
<accession>A0A088E5N4</accession>
<proteinExistence type="predicted"/>
<keyword evidence="1" id="KW-1133">Transmembrane helix</keyword>
<dbReference type="Proteomes" id="UP000029084">
    <property type="component" value="Chromosome"/>
</dbReference>